<reference evidence="2 3" key="1">
    <citation type="journal article" date="2015" name="Nature">
        <title>rRNA introns, odd ribosomes, and small enigmatic genomes across a large radiation of phyla.</title>
        <authorList>
            <person name="Brown C.T."/>
            <person name="Hug L.A."/>
            <person name="Thomas B.C."/>
            <person name="Sharon I."/>
            <person name="Castelle C.J."/>
            <person name="Singh A."/>
            <person name="Wilkins M.J."/>
            <person name="Williams K.H."/>
            <person name="Banfield J.F."/>
        </authorList>
    </citation>
    <scope>NUCLEOTIDE SEQUENCE [LARGE SCALE GENOMIC DNA]</scope>
</reference>
<feature type="transmembrane region" description="Helical" evidence="1">
    <location>
        <begin position="240"/>
        <end position="258"/>
    </location>
</feature>
<evidence type="ECO:0000313" key="2">
    <source>
        <dbReference type="EMBL" id="KKQ97165.1"/>
    </source>
</evidence>
<dbReference type="PROSITE" id="PS51257">
    <property type="entry name" value="PROKAR_LIPOPROTEIN"/>
    <property type="match status" value="1"/>
</dbReference>
<keyword evidence="1" id="KW-0472">Membrane</keyword>
<feature type="transmembrane region" description="Helical" evidence="1">
    <location>
        <begin position="41"/>
        <end position="62"/>
    </location>
</feature>
<evidence type="ECO:0000256" key="1">
    <source>
        <dbReference type="SAM" id="Phobius"/>
    </source>
</evidence>
<feature type="transmembrane region" description="Helical" evidence="1">
    <location>
        <begin position="458"/>
        <end position="477"/>
    </location>
</feature>
<evidence type="ECO:0000313" key="3">
    <source>
        <dbReference type="Proteomes" id="UP000034325"/>
    </source>
</evidence>
<sequence length="607" mass="69740">MDNLLKLLILLASLLFTFSSCLGVGLFIWKKLLGKKLPETSVIFFLGEVFISLVTIISGLLFSYPTNLIFLLAFLFPFFVSGIIFFLKRLRTYNFPKDLLSRILLLTLITLLAIYILRALLPPIAWDEVVYHEPVVREIAQGNVDFPLLKDSPYNYFYEPFSLFYGNFPYSSEAFASLGYLLSFGYPSIASILYLVNFVVFLFFIRWALKNLFGVGGIAWLAIGIALSLSGNLIPVLSTSYIDLNQAIYQFIAVILLLVATKKKIYYLIIPSLVFASYSLGQKYTATYFLPFYGLLFLIEGLREKSFKKFSPFLLKSILLGLLAGGFWYFKNLFLYGNPIYPLIFGHQGFSEKAYNLVIQTQLDPHFPRTLEVLWQQLKENYTNEAGIIFSGAAIFLFGILGKKKLNIYSIYLLIFSIYLFLFNFYVGNQLVRYILVAPIFIYFVLGQFLGKNKLLGVFLVLVVLLSFPKSPLWPAWKNKINDLRYLSTGNYNEFYKGNIGCLIDVVSLVQENPKSKAINLWDPYASAFYSQEDVFYYPGDFGKNTKLPEEVEYLYINISYKEQFLVNKDKNSNMLDIDGRLELEKALLNSKKEVFNKQSCRVYSIR</sequence>
<keyword evidence="1" id="KW-0812">Transmembrane</keyword>
<dbReference type="EMBL" id="LBWA01000017">
    <property type="protein sequence ID" value="KKQ97165.1"/>
    <property type="molecule type" value="Genomic_DNA"/>
</dbReference>
<organism evidence="2 3">
    <name type="scientific">Candidatus Woesebacteria bacterium GW2011_GWA1_39_12</name>
    <dbReference type="NCBI Taxonomy" id="1618549"/>
    <lineage>
        <taxon>Bacteria</taxon>
        <taxon>Candidatus Woeseibacteriota</taxon>
    </lineage>
</organism>
<accession>A0A0G0MA13</accession>
<feature type="transmembrane region" description="Helical" evidence="1">
    <location>
        <begin position="314"/>
        <end position="330"/>
    </location>
</feature>
<gene>
    <name evidence="2" type="ORF">UT23_C0017G0026</name>
</gene>
<feature type="transmembrane region" description="Helical" evidence="1">
    <location>
        <begin position="6"/>
        <end position="29"/>
    </location>
</feature>
<feature type="transmembrane region" description="Helical" evidence="1">
    <location>
        <begin position="184"/>
        <end position="205"/>
    </location>
</feature>
<feature type="transmembrane region" description="Helical" evidence="1">
    <location>
        <begin position="68"/>
        <end position="87"/>
    </location>
</feature>
<name>A0A0G0MA13_9BACT</name>
<protein>
    <recommendedName>
        <fullName evidence="4">Glycosyltransferase RgtA/B/C/D-like domain-containing protein</fullName>
    </recommendedName>
</protein>
<feature type="transmembrane region" description="Helical" evidence="1">
    <location>
        <begin position="382"/>
        <end position="401"/>
    </location>
</feature>
<feature type="transmembrane region" description="Helical" evidence="1">
    <location>
        <begin position="99"/>
        <end position="121"/>
    </location>
</feature>
<comment type="caution">
    <text evidence="2">The sequence shown here is derived from an EMBL/GenBank/DDBJ whole genome shotgun (WGS) entry which is preliminary data.</text>
</comment>
<feature type="transmembrane region" description="Helical" evidence="1">
    <location>
        <begin position="432"/>
        <end position="451"/>
    </location>
</feature>
<keyword evidence="1" id="KW-1133">Transmembrane helix</keyword>
<feature type="transmembrane region" description="Helical" evidence="1">
    <location>
        <begin position="408"/>
        <end position="426"/>
    </location>
</feature>
<dbReference type="Proteomes" id="UP000034325">
    <property type="component" value="Unassembled WGS sequence"/>
</dbReference>
<feature type="transmembrane region" description="Helical" evidence="1">
    <location>
        <begin position="212"/>
        <end position="234"/>
    </location>
</feature>
<evidence type="ECO:0008006" key="4">
    <source>
        <dbReference type="Google" id="ProtNLM"/>
    </source>
</evidence>
<dbReference type="AlphaFoldDB" id="A0A0G0MA13"/>
<proteinExistence type="predicted"/>